<accession>A0AA88IYR9</accession>
<keyword evidence="3" id="KW-1185">Reference proteome</keyword>
<gene>
    <name evidence="2" type="ORF">Q5P01_000779</name>
</gene>
<evidence type="ECO:0000313" key="2">
    <source>
        <dbReference type="EMBL" id="KAK2813537.1"/>
    </source>
</evidence>
<feature type="compositionally biased region" description="Basic and acidic residues" evidence="1">
    <location>
        <begin position="304"/>
        <end position="321"/>
    </location>
</feature>
<feature type="region of interest" description="Disordered" evidence="1">
    <location>
        <begin position="359"/>
        <end position="379"/>
    </location>
</feature>
<comment type="caution">
    <text evidence="2">The sequence shown here is derived from an EMBL/GenBank/DDBJ whole genome shotgun (WGS) entry which is preliminary data.</text>
</comment>
<feature type="region of interest" description="Disordered" evidence="1">
    <location>
        <begin position="231"/>
        <end position="321"/>
    </location>
</feature>
<protein>
    <submittedName>
        <fullName evidence="2">Uncharacterized protein</fullName>
    </submittedName>
</protein>
<dbReference type="Proteomes" id="UP001187415">
    <property type="component" value="Unassembled WGS sequence"/>
</dbReference>
<sequence>MALVPKFVVSRNPEWYSEDGHGEAYACLDSRGLFEAVRDMMVDWARRLPAEEKRCRPQVVYKKIREEVIKEAEALRPETLSVAVAGPHGPSGGLREARLVYFRRSSKVLDGSATSSPPPPRKDQENMRELYASTTLGFYRAPKRSCVKGQRRADELLERPSRTWVETRSSPGGNVPRHTAVRADGAHQALNPARGATACRDTWRARFQSHDDRGRELAIALMEGRIPSASLWQSSSTAPSRPAYHNKLKKLQPPGERQQSHDPSHSSSDSRAGEPGRASPEPRELGRDDAVASQGKGDPGISLDQKHVHSANERPLVERRRGAERGGVRLLRLDDLAEQSPPRILGEWVASNRGVVITPESGLEGSTQRSPTDRLDSLSTERWSEKALLAFPDKAGRRLSHAPRERNANASLATERFLRYA</sequence>
<feature type="compositionally biased region" description="Basic and acidic residues" evidence="1">
    <location>
        <begin position="280"/>
        <end position="290"/>
    </location>
</feature>
<evidence type="ECO:0000256" key="1">
    <source>
        <dbReference type="SAM" id="MobiDB-lite"/>
    </source>
</evidence>
<proteinExistence type="predicted"/>
<dbReference type="AlphaFoldDB" id="A0AA88IYR9"/>
<name>A0AA88IYR9_CHASR</name>
<organism evidence="2 3">
    <name type="scientific">Channa striata</name>
    <name type="common">Snakehead murrel</name>
    <name type="synonym">Ophicephalus striatus</name>
    <dbReference type="NCBI Taxonomy" id="64152"/>
    <lineage>
        <taxon>Eukaryota</taxon>
        <taxon>Metazoa</taxon>
        <taxon>Chordata</taxon>
        <taxon>Craniata</taxon>
        <taxon>Vertebrata</taxon>
        <taxon>Euteleostomi</taxon>
        <taxon>Actinopterygii</taxon>
        <taxon>Neopterygii</taxon>
        <taxon>Teleostei</taxon>
        <taxon>Neoteleostei</taxon>
        <taxon>Acanthomorphata</taxon>
        <taxon>Anabantaria</taxon>
        <taxon>Anabantiformes</taxon>
        <taxon>Channoidei</taxon>
        <taxon>Channidae</taxon>
        <taxon>Channa</taxon>
    </lineage>
</organism>
<reference evidence="2" key="1">
    <citation type="submission" date="2023-07" db="EMBL/GenBank/DDBJ databases">
        <title>Chromosome-level Genome Assembly of Striped Snakehead (Channa striata).</title>
        <authorList>
            <person name="Liu H."/>
        </authorList>
    </citation>
    <scope>NUCLEOTIDE SEQUENCE</scope>
    <source>
        <strain evidence="2">Gz</strain>
        <tissue evidence="2">Muscle</tissue>
    </source>
</reference>
<dbReference type="EMBL" id="JAUPFM010000088">
    <property type="protein sequence ID" value="KAK2813537.1"/>
    <property type="molecule type" value="Genomic_DNA"/>
</dbReference>
<evidence type="ECO:0000313" key="3">
    <source>
        <dbReference type="Proteomes" id="UP001187415"/>
    </source>
</evidence>